<dbReference type="PROSITE" id="PS50966">
    <property type="entry name" value="ZF_SWIM"/>
    <property type="match status" value="1"/>
</dbReference>
<dbReference type="InterPro" id="IPR007527">
    <property type="entry name" value="Znf_SWIM"/>
</dbReference>
<name>A0A0B7B3P7_9EUPU</name>
<dbReference type="PANTHER" id="PTHR28498">
    <property type="entry name" value="ZINC FINGER SWIM DOMAIN-CONTAINING PROTEIN 7"/>
    <property type="match status" value="1"/>
</dbReference>
<dbReference type="EMBL" id="HACG01040602">
    <property type="protein sequence ID" value="CEK87467.1"/>
    <property type="molecule type" value="Transcribed_RNA"/>
</dbReference>
<dbReference type="GO" id="GO:0008270">
    <property type="term" value="F:zinc ion binding"/>
    <property type="evidence" value="ECO:0007669"/>
    <property type="project" value="UniProtKB-KW"/>
</dbReference>
<evidence type="ECO:0000259" key="2">
    <source>
        <dbReference type="PROSITE" id="PS50966"/>
    </source>
</evidence>
<dbReference type="GO" id="GO:0097196">
    <property type="term" value="C:Shu complex"/>
    <property type="evidence" value="ECO:0007669"/>
    <property type="project" value="TreeGrafter"/>
</dbReference>
<sequence>MTSFGRDKSRLAVEKIGDHLMEEVRKTYPILSDDLLSLLNFIFQGPLLSALDLVEKRSVTRVSSPSGRELFQIIGASGTPYTCFHHLKYCSCPAYHFSVLCKEEHIMCKHVLAMKLSEAMGLTKSLQVSDAEITNMIMAIE</sequence>
<proteinExistence type="predicted"/>
<protein>
    <recommendedName>
        <fullName evidence="2">SWIM-type domain-containing protein</fullName>
    </recommendedName>
</protein>
<keyword evidence="1" id="KW-0863">Zinc-finger</keyword>
<keyword evidence="1" id="KW-0862">Zinc</keyword>
<dbReference type="GO" id="GO:0000724">
    <property type="term" value="P:double-strand break repair via homologous recombination"/>
    <property type="evidence" value="ECO:0007669"/>
    <property type="project" value="TreeGrafter"/>
</dbReference>
<gene>
    <name evidence="3" type="primary">ORF159391</name>
</gene>
<reference evidence="3" key="1">
    <citation type="submission" date="2014-12" db="EMBL/GenBank/DDBJ databases">
        <title>Insight into the proteome of Arion vulgaris.</title>
        <authorList>
            <person name="Aradska J."/>
            <person name="Bulat T."/>
            <person name="Smidak R."/>
            <person name="Sarate P."/>
            <person name="Gangsoo J."/>
            <person name="Sialana F."/>
            <person name="Bilban M."/>
            <person name="Lubec G."/>
        </authorList>
    </citation>
    <scope>NUCLEOTIDE SEQUENCE</scope>
    <source>
        <tissue evidence="3">Skin</tissue>
    </source>
</reference>
<dbReference type="PANTHER" id="PTHR28498:SF1">
    <property type="entry name" value="ZINC FINGER SWIM DOMAIN-CONTAINING PROTEIN 7"/>
    <property type="match status" value="1"/>
</dbReference>
<dbReference type="AlphaFoldDB" id="A0A0B7B3P7"/>
<feature type="domain" description="SWIM-type" evidence="2">
    <location>
        <begin position="81"/>
        <end position="119"/>
    </location>
</feature>
<accession>A0A0B7B3P7</accession>
<organism evidence="3">
    <name type="scientific">Arion vulgaris</name>
    <dbReference type="NCBI Taxonomy" id="1028688"/>
    <lineage>
        <taxon>Eukaryota</taxon>
        <taxon>Metazoa</taxon>
        <taxon>Spiralia</taxon>
        <taxon>Lophotrochozoa</taxon>
        <taxon>Mollusca</taxon>
        <taxon>Gastropoda</taxon>
        <taxon>Heterobranchia</taxon>
        <taxon>Euthyneura</taxon>
        <taxon>Panpulmonata</taxon>
        <taxon>Eupulmonata</taxon>
        <taxon>Stylommatophora</taxon>
        <taxon>Helicina</taxon>
        <taxon>Arionoidea</taxon>
        <taxon>Arionidae</taxon>
        <taxon>Arion</taxon>
    </lineage>
</organism>
<keyword evidence="1" id="KW-0479">Metal-binding</keyword>
<evidence type="ECO:0000313" key="3">
    <source>
        <dbReference type="EMBL" id="CEK87467.1"/>
    </source>
</evidence>
<evidence type="ECO:0000256" key="1">
    <source>
        <dbReference type="PROSITE-ProRule" id="PRU00325"/>
    </source>
</evidence>